<accession>A0AAD8LLL1</accession>
<keyword evidence="8" id="KW-1185">Reference proteome</keyword>
<evidence type="ECO:0000256" key="5">
    <source>
        <dbReference type="SAM" id="MobiDB-lite"/>
    </source>
</evidence>
<reference evidence="7" key="1">
    <citation type="journal article" date="2023" name="bioRxiv">
        <title>Improved chromosome-level genome assembly for marigold (Tagetes erecta).</title>
        <authorList>
            <person name="Jiang F."/>
            <person name="Yuan L."/>
            <person name="Wang S."/>
            <person name="Wang H."/>
            <person name="Xu D."/>
            <person name="Wang A."/>
            <person name="Fan W."/>
        </authorList>
    </citation>
    <scope>NUCLEOTIDE SEQUENCE</scope>
    <source>
        <strain evidence="7">WSJ</strain>
        <tissue evidence="7">Leaf</tissue>
    </source>
</reference>
<dbReference type="Pfam" id="PF03101">
    <property type="entry name" value="FAR1"/>
    <property type="match status" value="1"/>
</dbReference>
<keyword evidence="1" id="KW-0479">Metal-binding</keyword>
<dbReference type="PANTHER" id="PTHR47718:SF12">
    <property type="entry name" value="PROTEIN FAR1-RELATED SEQUENCE"/>
    <property type="match status" value="1"/>
</dbReference>
<dbReference type="GO" id="GO:0008270">
    <property type="term" value="F:zinc ion binding"/>
    <property type="evidence" value="ECO:0007669"/>
    <property type="project" value="UniProtKB-KW"/>
</dbReference>
<evidence type="ECO:0000259" key="6">
    <source>
        <dbReference type="PROSITE" id="PS50966"/>
    </source>
</evidence>
<dbReference type="PANTHER" id="PTHR47718">
    <property type="entry name" value="OS01G0519700 PROTEIN"/>
    <property type="match status" value="1"/>
</dbReference>
<keyword evidence="2 4" id="KW-0863">Zinc-finger</keyword>
<dbReference type="InterPro" id="IPR007527">
    <property type="entry name" value="Znf_SWIM"/>
</dbReference>
<evidence type="ECO:0000313" key="7">
    <source>
        <dbReference type="EMBL" id="KAK1441086.1"/>
    </source>
</evidence>
<dbReference type="AlphaFoldDB" id="A0AAD8LLL1"/>
<evidence type="ECO:0000313" key="8">
    <source>
        <dbReference type="Proteomes" id="UP001229421"/>
    </source>
</evidence>
<evidence type="ECO:0000256" key="2">
    <source>
        <dbReference type="ARBA" id="ARBA00022771"/>
    </source>
</evidence>
<protein>
    <recommendedName>
        <fullName evidence="6">SWIM-type domain-containing protein</fullName>
    </recommendedName>
</protein>
<feature type="compositionally biased region" description="Polar residues" evidence="5">
    <location>
        <begin position="1"/>
        <end position="12"/>
    </location>
</feature>
<gene>
    <name evidence="7" type="ORF">QVD17_06923</name>
</gene>
<feature type="compositionally biased region" description="Polar residues" evidence="5">
    <location>
        <begin position="29"/>
        <end position="39"/>
    </location>
</feature>
<dbReference type="InterPro" id="IPR018289">
    <property type="entry name" value="MULE_transposase_dom"/>
</dbReference>
<dbReference type="InterPro" id="IPR006564">
    <property type="entry name" value="Znf_PMZ"/>
</dbReference>
<comment type="caution">
    <text evidence="7">The sequence shown here is derived from an EMBL/GenBank/DDBJ whole genome shotgun (WGS) entry which is preliminary data.</text>
</comment>
<feature type="domain" description="SWIM-type" evidence="6">
    <location>
        <begin position="436"/>
        <end position="472"/>
    </location>
</feature>
<evidence type="ECO:0000256" key="4">
    <source>
        <dbReference type="PROSITE-ProRule" id="PRU00325"/>
    </source>
</evidence>
<keyword evidence="3" id="KW-0862">Zinc</keyword>
<name>A0AAD8LLL1_TARER</name>
<dbReference type="PROSITE" id="PS50966">
    <property type="entry name" value="ZF_SWIM"/>
    <property type="match status" value="1"/>
</dbReference>
<evidence type="ECO:0000256" key="1">
    <source>
        <dbReference type="ARBA" id="ARBA00022723"/>
    </source>
</evidence>
<feature type="region of interest" description="Disordered" evidence="5">
    <location>
        <begin position="1"/>
        <end position="39"/>
    </location>
</feature>
<dbReference type="InterPro" id="IPR004330">
    <property type="entry name" value="FAR1_DNA_bnd_dom"/>
</dbReference>
<proteinExistence type="predicted"/>
<sequence>MDKSVQLYSSNSEDFENDPDTAEIDDNETNLTPIPTGIQNEGCIRSTERQTPNGTRLWTPIVDIEFKPVVGTRYDTWDQVLSSYTLYSQKAGFSIRIGTRRVTNDGLVTYRHILCNKNGLPTGKVFDTSVVPKEKRVRRRSIKVCGCTACVKVKSGEGTEGFEVYELKEEHNHELVDPNNMDLTLGKRKLEFSDKELIVNCKLANIGPSKAHRLQVALKGGHHMVRGTKNDYKNFSRDITEFIGDKDAQYFVNRLQDRSICLNNFTFELLSHGDEIRNLFWVDDVSKLNYQAFGDVLAFDATYHTNKYNMIFVPFTGVDHHKRCVTFGAALLYDETIESFKWVLERFMEAHNNKQPLLVLTDQDPAVKNAVSIVLDKSIHRLCMWHITNKLSLKVSAKLLHETNLRQDMHNRVEDQGNFIYTVAHQDHNMDHINEFKVTLHLSDITVSCSCMSFTRIGYLCRHVFCVFRHHNIKKIPEQYVHKRWRRDALPKTVFDMDNRYAVNHSENSLLRHSIIDNMQKCVDRVRQNVDKLKEIDQYVLHLKNQIFKDHPIDPGYKNKGVLVEEVDCRIF</sequence>
<organism evidence="7 8">
    <name type="scientific">Tagetes erecta</name>
    <name type="common">African marigold</name>
    <dbReference type="NCBI Taxonomy" id="13708"/>
    <lineage>
        <taxon>Eukaryota</taxon>
        <taxon>Viridiplantae</taxon>
        <taxon>Streptophyta</taxon>
        <taxon>Embryophyta</taxon>
        <taxon>Tracheophyta</taxon>
        <taxon>Spermatophyta</taxon>
        <taxon>Magnoliopsida</taxon>
        <taxon>eudicotyledons</taxon>
        <taxon>Gunneridae</taxon>
        <taxon>Pentapetalae</taxon>
        <taxon>asterids</taxon>
        <taxon>campanulids</taxon>
        <taxon>Asterales</taxon>
        <taxon>Asteraceae</taxon>
        <taxon>Asteroideae</taxon>
        <taxon>Heliantheae alliance</taxon>
        <taxon>Tageteae</taxon>
        <taxon>Tagetes</taxon>
    </lineage>
</organism>
<dbReference type="SMART" id="SM00575">
    <property type="entry name" value="ZnF_PMZ"/>
    <property type="match status" value="1"/>
</dbReference>
<feature type="compositionally biased region" description="Acidic residues" evidence="5">
    <location>
        <begin position="13"/>
        <end position="28"/>
    </location>
</feature>
<dbReference type="Pfam" id="PF10551">
    <property type="entry name" value="MULE"/>
    <property type="match status" value="1"/>
</dbReference>
<dbReference type="Proteomes" id="UP001229421">
    <property type="component" value="Unassembled WGS sequence"/>
</dbReference>
<dbReference type="EMBL" id="JAUHHV010000001">
    <property type="protein sequence ID" value="KAK1441086.1"/>
    <property type="molecule type" value="Genomic_DNA"/>
</dbReference>
<evidence type="ECO:0000256" key="3">
    <source>
        <dbReference type="ARBA" id="ARBA00022833"/>
    </source>
</evidence>